<dbReference type="RefSeq" id="XP_034248534.1">
    <property type="nucleotide sequence ID" value="XM_034392643.1"/>
</dbReference>
<feature type="region of interest" description="Disordered" evidence="8">
    <location>
        <begin position="1043"/>
        <end position="1072"/>
    </location>
</feature>
<dbReference type="PROSITE" id="PS50933">
    <property type="entry name" value="CHRD"/>
    <property type="match status" value="3"/>
</dbReference>
<comment type="subcellular location">
    <subcellularLocation>
        <location evidence="1">Secreted</location>
    </subcellularLocation>
</comment>
<dbReference type="GO" id="GO:0048731">
    <property type="term" value="P:system development"/>
    <property type="evidence" value="ECO:0007669"/>
    <property type="project" value="UniProtKB-ARBA"/>
</dbReference>
<evidence type="ECO:0000256" key="5">
    <source>
        <dbReference type="ARBA" id="ARBA00022737"/>
    </source>
</evidence>
<dbReference type="CTD" id="32498"/>
<dbReference type="PIRSF" id="PIRSF002496">
    <property type="entry name" value="Chordin"/>
    <property type="match status" value="1"/>
</dbReference>
<evidence type="ECO:0000256" key="3">
    <source>
        <dbReference type="ARBA" id="ARBA00022473"/>
    </source>
</evidence>
<keyword evidence="6" id="KW-0325">Glycoprotein</keyword>
<feature type="region of interest" description="Disordered" evidence="8">
    <location>
        <begin position="471"/>
        <end position="493"/>
    </location>
</feature>
<dbReference type="GO" id="GO:0036122">
    <property type="term" value="F:BMP binding"/>
    <property type="evidence" value="ECO:0007669"/>
    <property type="project" value="TreeGrafter"/>
</dbReference>
<proteinExistence type="inferred from homology"/>
<dbReference type="OrthoDB" id="9829321at2759"/>
<evidence type="ECO:0000259" key="9">
    <source>
        <dbReference type="PROSITE" id="PS50184"/>
    </source>
</evidence>
<protein>
    <submittedName>
        <fullName evidence="12">Dorsal-ventral patterning protein Sog isoform X1</fullName>
    </submittedName>
</protein>
<dbReference type="Proteomes" id="UP000515158">
    <property type="component" value="Unplaced"/>
</dbReference>
<dbReference type="SMART" id="SM00754">
    <property type="entry name" value="CHRD"/>
    <property type="match status" value="3"/>
</dbReference>
<evidence type="ECO:0000256" key="8">
    <source>
        <dbReference type="SAM" id="MobiDB-lite"/>
    </source>
</evidence>
<evidence type="ECO:0000256" key="7">
    <source>
        <dbReference type="PROSITE-ProRule" id="PRU00230"/>
    </source>
</evidence>
<dbReference type="PANTHER" id="PTHR46526:SF1">
    <property type="entry name" value="CHORDIN"/>
    <property type="match status" value="1"/>
</dbReference>
<dbReference type="Gene3D" id="2.10.70.10">
    <property type="entry name" value="Complement Module, domain 1"/>
    <property type="match status" value="1"/>
</dbReference>
<comment type="similarity">
    <text evidence="2">Belongs to the chordin family.</text>
</comment>
<dbReference type="PROSITE" id="PS50184">
    <property type="entry name" value="VWFC_2"/>
    <property type="match status" value="2"/>
</dbReference>
<dbReference type="Gene3D" id="6.20.200.20">
    <property type="match status" value="2"/>
</dbReference>
<keyword evidence="5" id="KW-0677">Repeat</keyword>
<accession>A0A6P8ZTH0</accession>
<dbReference type="FunCoup" id="A0A6P8ZTH0">
    <property type="interactions" value="85"/>
</dbReference>
<feature type="domain" description="VWFC" evidence="9">
    <location>
        <begin position="850"/>
        <end position="919"/>
    </location>
</feature>
<sequence>MPVGVFDGFLKCSAPGRRPRHQPGHPGHTQTMGALAALQWVALVALLVLLDPRGAAARMQSPSGNPLIDDSVRGHHKPNPRAAECVFGKQTRELGSTWFADLGPPFGVMYCIRCECIPIQKKRRIVARVQCRNIKHECPEPTCDEPVLLPNRCCKVCPGDVGMHSPDIVQDVAPTVSAEEEDKNWKHFAALLTGRTSRLLAHAVQGSGLVAPPRNVGGHVATARFTFHRKSLYYSVLTPRRPRAIQFVDREGSILEEQAVPAQGSAYQNATGKVCGVWRRLSRDYRRLLREERLLVTLLWDNDDSVTGSVQRARSLGSELLSALLLPVHGNNSPASEPQNPLAGAGGTAIVSISSSGPSVHIALLFNGIFSPQDILDVPVSVRLETADGSRQVLEETVRVAKPGAELNEASVTAAVSAADLRLLTRGKLVLTVASASPRRPRDLALAGAVQPRAVCEIFQAPLSVAEATADQQEEAGNAGNSSVAVAEQASDNKDRPAGQAWLYVDRHGALVYSVQLSQVPGETTLLTLVSGRGRRSVELEDLTPSLHAPLGSWGWANGSVSRLSPRELEQLYAGELSVNVATGAAASLVRGRLVARPVADARDAPQPTLLTPKMAPTGSTVRIAVKGPAANLTGMAWFAVDQDCNLNYDVSLSPGSPTGTPSSPLQLALEQVPFLALGAPVSRRVLDEFTTPQHEGTGIALTHAELSRLDAGVSYVDIVLPDGGAELRAELRQVRVPAFCLPHYSDNDVPSSSSMASAGQPSNGEPETLHCFHETRFYEDGAQWVSAQDACTMCSCHRARVQCDAVVCPPLHCAAPAPAAPGQCCGTCAPAAPAQPDPVTAVAAAAAPAGCKLGGQFHAAGTSWHPYVPPIGFDTCAVCTCNASTLETRCERTQCPPLSCSEHEAVRAEPRACCKQCPKSAPVAAAANGGLPQLQAEQAAPKTVEEVLAEGGCKNPLGKPHSNGDEWHPRISSHGEYKCVKCRCKDGKVKCDRKRCTRSACEGQHAHQALRRSSALHTPLHALHAPREDACCMAQCRRFRRHHNKAKTEARAESEPARSEPRNEPRNEPRR</sequence>
<dbReference type="SMART" id="SM00214">
    <property type="entry name" value="VWC"/>
    <property type="match status" value="4"/>
</dbReference>
<dbReference type="InterPro" id="IPR016353">
    <property type="entry name" value="Chordin"/>
</dbReference>
<feature type="compositionally biased region" description="Basic and acidic residues" evidence="8">
    <location>
        <begin position="1047"/>
        <end position="1072"/>
    </location>
</feature>
<evidence type="ECO:0000256" key="4">
    <source>
        <dbReference type="ARBA" id="ARBA00022525"/>
    </source>
</evidence>
<evidence type="ECO:0000313" key="11">
    <source>
        <dbReference type="Proteomes" id="UP000515158"/>
    </source>
</evidence>
<evidence type="ECO:0000256" key="6">
    <source>
        <dbReference type="ARBA" id="ARBA00023180"/>
    </source>
</evidence>
<dbReference type="InterPro" id="IPR010895">
    <property type="entry name" value="CHRD"/>
</dbReference>
<keyword evidence="11" id="KW-1185">Reference proteome</keyword>
<dbReference type="PROSITE" id="PS01208">
    <property type="entry name" value="VWFC_1"/>
    <property type="match status" value="1"/>
</dbReference>
<dbReference type="GO" id="GO:0009953">
    <property type="term" value="P:dorsal/ventral pattern formation"/>
    <property type="evidence" value="ECO:0007669"/>
    <property type="project" value="TreeGrafter"/>
</dbReference>
<dbReference type="KEGG" id="tpal:117649682"/>
<feature type="domain" description="VWFC" evidence="9">
    <location>
        <begin position="772"/>
        <end position="830"/>
    </location>
</feature>
<evidence type="ECO:0000256" key="1">
    <source>
        <dbReference type="ARBA" id="ARBA00004613"/>
    </source>
</evidence>
<dbReference type="SUPFAM" id="SSF57603">
    <property type="entry name" value="FnI-like domain"/>
    <property type="match status" value="4"/>
</dbReference>
<dbReference type="Pfam" id="PF00093">
    <property type="entry name" value="VWC"/>
    <property type="match status" value="2"/>
</dbReference>
<evidence type="ECO:0000256" key="2">
    <source>
        <dbReference type="ARBA" id="ARBA00007156"/>
    </source>
</evidence>
<dbReference type="GO" id="GO:0030514">
    <property type="term" value="P:negative regulation of BMP signaling pathway"/>
    <property type="evidence" value="ECO:0007669"/>
    <property type="project" value="TreeGrafter"/>
</dbReference>
<dbReference type="InParanoid" id="A0A6P8ZTH0"/>
<keyword evidence="4" id="KW-0964">Secreted</keyword>
<dbReference type="AlphaFoldDB" id="A0A6P8ZTH0"/>
<organism evidence="12">
    <name type="scientific">Thrips palmi</name>
    <name type="common">Melon thrips</name>
    <dbReference type="NCBI Taxonomy" id="161013"/>
    <lineage>
        <taxon>Eukaryota</taxon>
        <taxon>Metazoa</taxon>
        <taxon>Ecdysozoa</taxon>
        <taxon>Arthropoda</taxon>
        <taxon>Hexapoda</taxon>
        <taxon>Insecta</taxon>
        <taxon>Pterygota</taxon>
        <taxon>Neoptera</taxon>
        <taxon>Paraneoptera</taxon>
        <taxon>Thysanoptera</taxon>
        <taxon>Terebrantia</taxon>
        <taxon>Thripoidea</taxon>
        <taxon>Thripidae</taxon>
        <taxon>Thrips</taxon>
    </lineage>
</organism>
<evidence type="ECO:0000313" key="12">
    <source>
        <dbReference type="RefSeq" id="XP_034248534.1"/>
    </source>
</evidence>
<keyword evidence="3 7" id="KW-0217">Developmental protein</keyword>
<feature type="domain" description="CHRD" evidence="10">
    <location>
        <begin position="481"/>
        <end position="599"/>
    </location>
</feature>
<gene>
    <name evidence="12" type="primary">LOC117649682</name>
</gene>
<reference evidence="12" key="1">
    <citation type="submission" date="2025-08" db="UniProtKB">
        <authorList>
            <consortium name="RefSeq"/>
        </authorList>
    </citation>
    <scope>IDENTIFICATION</scope>
    <source>
        <tissue evidence="12">Total insect</tissue>
    </source>
</reference>
<dbReference type="GO" id="GO:0005615">
    <property type="term" value="C:extracellular space"/>
    <property type="evidence" value="ECO:0007669"/>
    <property type="project" value="TreeGrafter"/>
</dbReference>
<dbReference type="InterPro" id="IPR052278">
    <property type="entry name" value="Chordin-like_regulators"/>
</dbReference>
<feature type="domain" description="CHRD" evidence="10">
    <location>
        <begin position="184"/>
        <end position="315"/>
    </location>
</feature>
<dbReference type="PANTHER" id="PTHR46526">
    <property type="entry name" value="CHORDIN"/>
    <property type="match status" value="1"/>
</dbReference>
<feature type="domain" description="CHRD" evidence="10">
    <location>
        <begin position="317"/>
        <end position="455"/>
    </location>
</feature>
<name>A0A6P8ZTH0_THRPL</name>
<evidence type="ECO:0000259" key="10">
    <source>
        <dbReference type="PROSITE" id="PS50933"/>
    </source>
</evidence>
<dbReference type="InterPro" id="IPR001007">
    <property type="entry name" value="VWF_dom"/>
</dbReference>
<dbReference type="GeneID" id="117649682"/>